<feature type="compositionally biased region" description="Acidic residues" evidence="7">
    <location>
        <begin position="365"/>
        <end position="388"/>
    </location>
</feature>
<gene>
    <name evidence="10" type="ORF">FHQ09_04475</name>
</gene>
<dbReference type="GO" id="GO:0046872">
    <property type="term" value="F:metal ion binding"/>
    <property type="evidence" value="ECO:0007669"/>
    <property type="project" value="UniProtKB-KW"/>
</dbReference>
<dbReference type="NCBIfam" id="TIGR01413">
    <property type="entry name" value="Dyp_perox_fam"/>
    <property type="match status" value="1"/>
</dbReference>
<comment type="caution">
    <text evidence="10">The sequence shown here is derived from an EMBL/GenBank/DDBJ whole genome shotgun (WGS) entry which is preliminary data.</text>
</comment>
<evidence type="ECO:0000256" key="3">
    <source>
        <dbReference type="ARBA" id="ARBA00022723"/>
    </source>
</evidence>
<proteinExistence type="inferred from homology"/>
<name>A0A5C4X4B5_9MICO</name>
<feature type="region of interest" description="Disordered" evidence="7">
    <location>
        <begin position="356"/>
        <end position="409"/>
    </location>
</feature>
<dbReference type="InterPro" id="IPR006314">
    <property type="entry name" value="Dyp_peroxidase"/>
</dbReference>
<keyword evidence="2 10" id="KW-0575">Peroxidase</keyword>
<sequence>MTVWQQAFPNGKSPQRVLVPPSPSAIFLVLTVRPGFESRAKDFLSEIAGLTRTVGFRSREADLSCVTGIGADLWARMFTAPRPRGLHPFIEQRGDVHTAPSTPGDLLFHIRARRIDMCFELARLIGDALQGAVDVADEVHGFRYFDERDILGFVDGTENPEDQGAVDAVFRHPDDVAQDSGPESILDSAEAGAEVGAVPGDGAPGYPGSTFVIVQKYTHDMAAWDALSVEEQEAAFGRHKLSDVEFAEEDKAPNSHLVLNSIEDEDGNDREIVRDNMVFGSVGSEEYGTYFIAYAADVTTTEQMLTNMFIGDPVGTYDRILDFSTAVTGGLFFVPSQDFLDDPDGELAEAGLGIGGAASAKVDGPDIDDGSDDDPVADEPTDSDDPTDSDPSAPTDGSLGIGSLNRRRQ</sequence>
<dbReference type="PANTHER" id="PTHR30521">
    <property type="entry name" value="DEFERROCHELATASE/PEROXIDASE"/>
    <property type="match status" value="1"/>
</dbReference>
<organism evidence="10 11">
    <name type="scientific">Brevibacterium sediminis</name>
    <dbReference type="NCBI Taxonomy" id="1857024"/>
    <lineage>
        <taxon>Bacteria</taxon>
        <taxon>Bacillati</taxon>
        <taxon>Actinomycetota</taxon>
        <taxon>Actinomycetes</taxon>
        <taxon>Micrococcales</taxon>
        <taxon>Brevibacteriaceae</taxon>
        <taxon>Brevibacterium</taxon>
    </lineage>
</organism>
<keyword evidence="4" id="KW-0560">Oxidoreductase</keyword>
<reference evidence="10 11" key="1">
    <citation type="submission" date="2019-06" db="EMBL/GenBank/DDBJ databases">
        <authorList>
            <person name="Mardanova A.M."/>
            <person name="Pudova D.S."/>
            <person name="Shagimardanova E.I."/>
            <person name="Gogoleva N.E."/>
            <person name="Lutfullin M.T."/>
            <person name="Hadieva G.F."/>
            <person name="Sharipova M.R."/>
        </authorList>
    </citation>
    <scope>NUCLEOTIDE SEQUENCE [LARGE SCALE GENOMIC DNA]</scope>
    <source>
        <strain evidence="10 11">MG-1</strain>
    </source>
</reference>
<dbReference type="EMBL" id="VDMQ01000002">
    <property type="protein sequence ID" value="TNM56833.1"/>
    <property type="molecule type" value="Genomic_DNA"/>
</dbReference>
<evidence type="ECO:0000256" key="7">
    <source>
        <dbReference type="SAM" id="MobiDB-lite"/>
    </source>
</evidence>
<dbReference type="InterPro" id="IPR011008">
    <property type="entry name" value="Dimeric_a/b-barrel"/>
</dbReference>
<evidence type="ECO:0000256" key="6">
    <source>
        <dbReference type="ARBA" id="ARBA00025737"/>
    </source>
</evidence>
<dbReference type="AlphaFoldDB" id="A0A5C4X4B5"/>
<evidence type="ECO:0000313" key="11">
    <source>
        <dbReference type="Proteomes" id="UP000314223"/>
    </source>
</evidence>
<feature type="domain" description="Dyp-type peroxidase C-terminal" evidence="9">
    <location>
        <begin position="146"/>
        <end position="338"/>
    </location>
</feature>
<dbReference type="Proteomes" id="UP000314223">
    <property type="component" value="Unassembled WGS sequence"/>
</dbReference>
<protein>
    <submittedName>
        <fullName evidence="10">Dyp-type peroxidase</fullName>
    </submittedName>
</protein>
<feature type="domain" description="Dyp-type peroxidase N-terminal" evidence="8">
    <location>
        <begin position="15"/>
        <end position="143"/>
    </location>
</feature>
<dbReference type="SUPFAM" id="SSF54909">
    <property type="entry name" value="Dimeric alpha+beta barrel"/>
    <property type="match status" value="1"/>
</dbReference>
<accession>A0A5C4X4B5</accession>
<evidence type="ECO:0000259" key="9">
    <source>
        <dbReference type="Pfam" id="PF20628"/>
    </source>
</evidence>
<dbReference type="Pfam" id="PF20628">
    <property type="entry name" value="Dyp_perox_C"/>
    <property type="match status" value="1"/>
</dbReference>
<dbReference type="PANTHER" id="PTHR30521:SF0">
    <property type="entry name" value="DYP-TYPE PEROXIDASE FAMILY PROTEIN"/>
    <property type="match status" value="1"/>
</dbReference>
<keyword evidence="3" id="KW-0479">Metal-binding</keyword>
<evidence type="ECO:0000313" key="10">
    <source>
        <dbReference type="EMBL" id="TNM56833.1"/>
    </source>
</evidence>
<evidence type="ECO:0000256" key="2">
    <source>
        <dbReference type="ARBA" id="ARBA00022559"/>
    </source>
</evidence>
<comment type="similarity">
    <text evidence="6">Belongs to the DyP-type peroxidase family.</text>
</comment>
<dbReference type="InterPro" id="IPR048327">
    <property type="entry name" value="Dyp_perox_N"/>
</dbReference>
<dbReference type="GO" id="GO:0004601">
    <property type="term" value="F:peroxidase activity"/>
    <property type="evidence" value="ECO:0007669"/>
    <property type="project" value="UniProtKB-KW"/>
</dbReference>
<dbReference type="GO" id="GO:0005829">
    <property type="term" value="C:cytosol"/>
    <property type="evidence" value="ECO:0007669"/>
    <property type="project" value="TreeGrafter"/>
</dbReference>
<dbReference type="GO" id="GO:0020037">
    <property type="term" value="F:heme binding"/>
    <property type="evidence" value="ECO:0007669"/>
    <property type="project" value="InterPro"/>
</dbReference>
<dbReference type="Pfam" id="PF04261">
    <property type="entry name" value="Dyp_perox_N"/>
    <property type="match status" value="1"/>
</dbReference>
<evidence type="ECO:0000259" key="8">
    <source>
        <dbReference type="Pfam" id="PF04261"/>
    </source>
</evidence>
<comment type="cofactor">
    <cofactor evidence="1">
        <name>heme b</name>
        <dbReference type="ChEBI" id="CHEBI:60344"/>
    </cofactor>
</comment>
<dbReference type="PROSITE" id="PS51404">
    <property type="entry name" value="DYP_PEROXIDASE"/>
    <property type="match status" value="1"/>
</dbReference>
<keyword evidence="5" id="KW-0408">Iron</keyword>
<evidence type="ECO:0000256" key="1">
    <source>
        <dbReference type="ARBA" id="ARBA00001970"/>
    </source>
</evidence>
<dbReference type="InterPro" id="IPR048328">
    <property type="entry name" value="Dyp_perox_C"/>
</dbReference>
<evidence type="ECO:0000256" key="5">
    <source>
        <dbReference type="ARBA" id="ARBA00023004"/>
    </source>
</evidence>
<dbReference type="RefSeq" id="WP_139467629.1">
    <property type="nucleotide sequence ID" value="NZ_VDMQ01000002.1"/>
</dbReference>
<evidence type="ECO:0000256" key="4">
    <source>
        <dbReference type="ARBA" id="ARBA00023002"/>
    </source>
</evidence>